<dbReference type="GO" id="GO:0019698">
    <property type="term" value="P:D-galacturonate catabolic process"/>
    <property type="evidence" value="ECO:0007669"/>
    <property type="project" value="TreeGrafter"/>
</dbReference>
<proteinExistence type="inferred from homology"/>
<gene>
    <name evidence="5" type="primary">garD</name>
    <name evidence="5" type="ORF">ERS852551_00973</name>
</gene>
<protein>
    <submittedName>
        <fullName evidence="5">D-galactarate dehydratase</fullName>
        <ecNumber evidence="5">4.2.1.42</ecNumber>
    </submittedName>
</protein>
<dbReference type="InterPro" id="IPR048332">
    <property type="entry name" value="GD_AH_C"/>
</dbReference>
<evidence type="ECO:0000256" key="2">
    <source>
        <dbReference type="ARBA" id="ARBA00023239"/>
    </source>
</evidence>
<feature type="domain" description="D-galactarate/Altronate dehydratase C-terminal" evidence="4">
    <location>
        <begin position="143"/>
        <end position="380"/>
    </location>
</feature>
<comment type="similarity">
    <text evidence="1">Belongs to the UxaA family.</text>
</comment>
<feature type="domain" description="D-galactarate/Altronate dehydratase second" evidence="3">
    <location>
        <begin position="5"/>
        <end position="133"/>
    </location>
</feature>
<dbReference type="InterPro" id="IPR052172">
    <property type="entry name" value="UxaA_altronate/galactarate_dh"/>
</dbReference>
<evidence type="ECO:0000256" key="1">
    <source>
        <dbReference type="ARBA" id="ARBA00010986"/>
    </source>
</evidence>
<keyword evidence="2 5" id="KW-0456">Lyase</keyword>
<dbReference type="EMBL" id="CZBE01000005">
    <property type="protein sequence ID" value="CUP49350.1"/>
    <property type="molecule type" value="Genomic_DNA"/>
</dbReference>
<dbReference type="RefSeq" id="WP_055244417.1">
    <property type="nucleotide sequence ID" value="NZ_CABIWA010000007.1"/>
</dbReference>
<reference evidence="5 6" key="1">
    <citation type="submission" date="2015-09" db="EMBL/GenBank/DDBJ databases">
        <authorList>
            <consortium name="Pathogen Informatics"/>
        </authorList>
    </citation>
    <scope>NUCLEOTIDE SEQUENCE [LARGE SCALE GENOMIC DNA]</scope>
    <source>
        <strain evidence="5 6">2789STDY5834939</strain>
    </source>
</reference>
<organism evidence="5 6">
    <name type="scientific">Anaerotruncus colihominis</name>
    <dbReference type="NCBI Taxonomy" id="169435"/>
    <lineage>
        <taxon>Bacteria</taxon>
        <taxon>Bacillati</taxon>
        <taxon>Bacillota</taxon>
        <taxon>Clostridia</taxon>
        <taxon>Eubacteriales</taxon>
        <taxon>Oscillospiraceae</taxon>
        <taxon>Anaerotruncus</taxon>
    </lineage>
</organism>
<dbReference type="Pfam" id="PF04295">
    <property type="entry name" value="GD_AH_second"/>
    <property type="match status" value="1"/>
</dbReference>
<dbReference type="GO" id="GO:0008867">
    <property type="term" value="F:galactarate dehydratase activity"/>
    <property type="evidence" value="ECO:0007669"/>
    <property type="project" value="UniProtKB-EC"/>
</dbReference>
<dbReference type="EC" id="4.2.1.42" evidence="5"/>
<dbReference type="OrthoDB" id="9804574at2"/>
<dbReference type="PANTHER" id="PTHR30536">
    <property type="entry name" value="ALTRONATE/GALACTARATE DEHYDRATASE"/>
    <property type="match status" value="1"/>
</dbReference>
<dbReference type="PANTHER" id="PTHR30536:SF5">
    <property type="entry name" value="ALTRONATE DEHYDRATASE"/>
    <property type="match status" value="1"/>
</dbReference>
<dbReference type="AlphaFoldDB" id="A0A174NS24"/>
<name>A0A174NS24_9FIRM</name>
<sequence>MTFMGYKRPDGLVGIRNHVLILPTCACASETCRVVSQQVAGSIHIINNSGCAEVKANEDMTQTILRGFAANPNIFGTVVIGLGCENVGHRELREAIEKITNKPIVSFGIQEEGGTPNTIRLAVRAAREMVAAASIQKREPCGMSNLILGLECGGSDATSGFAANPALGYVSDKLIAMGASTVMAETIELIGAEHVLARRGATREIHDQIITICKDFEDYLHAMGQDCRHGQPTPGNKEGGLSTLEEKSLGCINKGGTSPIVEVVAEGRRPTKKGAIIMDTPGYDIACNTAMIAGGCQMIAFTTGRGTPTGHAIAPIFKITGNRATFERMKDNIEVDVSALTAGEISIEQAGEIIYHEMMEIIEGKLTKAETYGFSDTAIDRICRFI</sequence>
<dbReference type="GeneID" id="72465756"/>
<evidence type="ECO:0000313" key="5">
    <source>
        <dbReference type="EMBL" id="CUP49350.1"/>
    </source>
</evidence>
<dbReference type="Proteomes" id="UP000095765">
    <property type="component" value="Unassembled WGS sequence"/>
</dbReference>
<accession>A0A174NS24</accession>
<evidence type="ECO:0000259" key="4">
    <source>
        <dbReference type="Pfam" id="PF20629"/>
    </source>
</evidence>
<evidence type="ECO:0000313" key="6">
    <source>
        <dbReference type="Proteomes" id="UP000095765"/>
    </source>
</evidence>
<evidence type="ECO:0000259" key="3">
    <source>
        <dbReference type="Pfam" id="PF04295"/>
    </source>
</evidence>
<dbReference type="Pfam" id="PF20629">
    <property type="entry name" value="GD_AH_C"/>
    <property type="match status" value="1"/>
</dbReference>
<dbReference type="InterPro" id="IPR007392">
    <property type="entry name" value="GD_AH_second"/>
</dbReference>